<evidence type="ECO:0000313" key="2">
    <source>
        <dbReference type="EMBL" id="KAJ8492486.1"/>
    </source>
</evidence>
<feature type="transmembrane region" description="Helical" evidence="1">
    <location>
        <begin position="95"/>
        <end position="117"/>
    </location>
</feature>
<keyword evidence="1" id="KW-1133">Transmembrane helix</keyword>
<proteinExistence type="predicted"/>
<evidence type="ECO:0000313" key="3">
    <source>
        <dbReference type="Proteomes" id="UP001222027"/>
    </source>
</evidence>
<reference evidence="2 3" key="1">
    <citation type="submission" date="2022-12" db="EMBL/GenBank/DDBJ databases">
        <title>Chromosome-scale assembly of the Ensete ventricosum genome.</title>
        <authorList>
            <person name="Dussert Y."/>
            <person name="Stocks J."/>
            <person name="Wendawek A."/>
            <person name="Woldeyes F."/>
            <person name="Nichols R.A."/>
            <person name="Borrell J.S."/>
        </authorList>
    </citation>
    <scope>NUCLEOTIDE SEQUENCE [LARGE SCALE GENOMIC DNA]</scope>
    <source>
        <strain evidence="3">cv. Maze</strain>
        <tissue evidence="2">Seeds</tissue>
    </source>
</reference>
<evidence type="ECO:0000256" key="1">
    <source>
        <dbReference type="SAM" id="Phobius"/>
    </source>
</evidence>
<comment type="caution">
    <text evidence="2">The sequence shown here is derived from an EMBL/GenBank/DDBJ whole genome shotgun (WGS) entry which is preliminary data.</text>
</comment>
<accession>A0AAV8R5K3</accession>
<keyword evidence="3" id="KW-1185">Reference proteome</keyword>
<dbReference type="AlphaFoldDB" id="A0AAV8R5K3"/>
<dbReference type="Proteomes" id="UP001222027">
    <property type="component" value="Unassembled WGS sequence"/>
</dbReference>
<keyword evidence="1" id="KW-0472">Membrane</keyword>
<dbReference type="EMBL" id="JAQQAF010000004">
    <property type="protein sequence ID" value="KAJ8492486.1"/>
    <property type="molecule type" value="Genomic_DNA"/>
</dbReference>
<sequence>MLSMVLRSELFLAMSLMETAKESLGLSRTVLLNFLQRDVWESTASSMVAAGVRFICYFTASEHSPQIHLPWKNSLIRRMYVGVQSSDMPQHSHSALSTSFAVAFSFNSSIILMAFIIGTPDESA</sequence>
<name>A0AAV8R5K3_ENSVE</name>
<organism evidence="2 3">
    <name type="scientific">Ensete ventricosum</name>
    <name type="common">Abyssinian banana</name>
    <name type="synonym">Musa ensete</name>
    <dbReference type="NCBI Taxonomy" id="4639"/>
    <lineage>
        <taxon>Eukaryota</taxon>
        <taxon>Viridiplantae</taxon>
        <taxon>Streptophyta</taxon>
        <taxon>Embryophyta</taxon>
        <taxon>Tracheophyta</taxon>
        <taxon>Spermatophyta</taxon>
        <taxon>Magnoliopsida</taxon>
        <taxon>Liliopsida</taxon>
        <taxon>Zingiberales</taxon>
        <taxon>Musaceae</taxon>
        <taxon>Ensete</taxon>
    </lineage>
</organism>
<protein>
    <submittedName>
        <fullName evidence="2">Uncharacterized protein</fullName>
    </submittedName>
</protein>
<gene>
    <name evidence="2" type="ORF">OPV22_014207</name>
</gene>
<keyword evidence="1" id="KW-0812">Transmembrane</keyword>